<comment type="subcellular location">
    <subcellularLocation>
        <location evidence="1">Cell membrane</location>
        <topology evidence="1">Multi-pass membrane protein</topology>
    </subcellularLocation>
</comment>
<dbReference type="PANTHER" id="PTHR43124">
    <property type="entry name" value="PURINE EFFLUX PUMP PBUE"/>
    <property type="match status" value="1"/>
</dbReference>
<evidence type="ECO:0000256" key="6">
    <source>
        <dbReference type="ARBA" id="ARBA00023136"/>
    </source>
</evidence>
<keyword evidence="5 8" id="KW-1133">Transmembrane helix</keyword>
<evidence type="ECO:0000259" key="9">
    <source>
        <dbReference type="PROSITE" id="PS50850"/>
    </source>
</evidence>
<feature type="transmembrane region" description="Helical" evidence="8">
    <location>
        <begin position="107"/>
        <end position="125"/>
    </location>
</feature>
<dbReference type="SUPFAM" id="SSF103473">
    <property type="entry name" value="MFS general substrate transporter"/>
    <property type="match status" value="1"/>
</dbReference>
<feature type="transmembrane region" description="Helical" evidence="8">
    <location>
        <begin position="48"/>
        <end position="69"/>
    </location>
</feature>
<keyword evidence="6 8" id="KW-0472">Membrane</keyword>
<organism evidence="10 11">
    <name type="scientific">Desulfofundulus kuznetsovii (strain DSM 6115 / VKM B-1805 / 17)</name>
    <name type="common">Desulfotomaculum kuznetsovii</name>
    <dbReference type="NCBI Taxonomy" id="760568"/>
    <lineage>
        <taxon>Bacteria</taxon>
        <taxon>Bacillati</taxon>
        <taxon>Bacillota</taxon>
        <taxon>Clostridia</taxon>
        <taxon>Eubacteriales</taxon>
        <taxon>Peptococcaceae</taxon>
        <taxon>Desulfofundulus</taxon>
    </lineage>
</organism>
<evidence type="ECO:0000256" key="5">
    <source>
        <dbReference type="ARBA" id="ARBA00022989"/>
    </source>
</evidence>
<feature type="transmembrane region" description="Helical" evidence="8">
    <location>
        <begin position="310"/>
        <end position="333"/>
    </location>
</feature>
<proteinExistence type="predicted"/>
<dbReference type="KEGG" id="dku:Desku_3276"/>
<accession>A0AAU8Q1S8</accession>
<dbReference type="InterPro" id="IPR050189">
    <property type="entry name" value="MFS_Efflux_Transporters"/>
</dbReference>
<dbReference type="InterPro" id="IPR011701">
    <property type="entry name" value="MFS"/>
</dbReference>
<feature type="transmembrane region" description="Helical" evidence="8">
    <location>
        <begin position="369"/>
        <end position="391"/>
    </location>
</feature>
<feature type="transmembrane region" description="Helical" evidence="8">
    <location>
        <begin position="236"/>
        <end position="255"/>
    </location>
</feature>
<feature type="transmembrane region" description="Helical" evidence="8">
    <location>
        <begin position="165"/>
        <end position="184"/>
    </location>
</feature>
<sequence>MRDIREETHIPIGQLALIQLLVLVPSYCLPAVLPLVEKQWGISHAEAGMMVAAFQAGYVAAALVVLPLTDRIDARYVFAGGAILSAVTHFLFPLLAQGALAGTLLRALTGAGLGGIYMPGIKVISLAPSSRGRAVGFYVSSYLVGTSLSFALTGALTAFLTWQEAYLVLAGVSFGAIALSFWLWRQPAAAFLPYKRREKTPETNAEIAGETGPVSKNSSPGPAKGLPQAGKARHNLAMALIILGYTGHMWEMYGLRSWLAPFLTAVFQDRYAQPTSLAATLTALSVMLGAPSTLLAGWLSDRLGRTRTALAIMLTSAACSITFGWLLAAPVWLLSLVGLVYSFTVTADSPIFSVGLAEIAPREKLGRIMAWQTFVGYIAATVSPAVFGLILDVCPGPLGWILAFSSLGAGVLAGAVLMFYFSYFNKKWLKVFST</sequence>
<name>A0AAU8Q1S8_DESK7</name>
<feature type="transmembrane region" description="Helical" evidence="8">
    <location>
        <begin position="397"/>
        <end position="421"/>
    </location>
</feature>
<evidence type="ECO:0000256" key="3">
    <source>
        <dbReference type="ARBA" id="ARBA00022475"/>
    </source>
</evidence>
<feature type="region of interest" description="Disordered" evidence="7">
    <location>
        <begin position="202"/>
        <end position="228"/>
    </location>
</feature>
<dbReference type="AlphaFoldDB" id="A0AAU8Q1S8"/>
<dbReference type="PANTHER" id="PTHR43124:SF3">
    <property type="entry name" value="CHLORAMPHENICOL EFFLUX PUMP RV0191"/>
    <property type="match status" value="1"/>
</dbReference>
<dbReference type="Pfam" id="PF07690">
    <property type="entry name" value="MFS_1"/>
    <property type="match status" value="1"/>
</dbReference>
<dbReference type="EMBL" id="CP002770">
    <property type="protein sequence ID" value="AEG16763.1"/>
    <property type="molecule type" value="Genomic_DNA"/>
</dbReference>
<dbReference type="InterPro" id="IPR036259">
    <property type="entry name" value="MFS_trans_sf"/>
</dbReference>
<dbReference type="PROSITE" id="PS50850">
    <property type="entry name" value="MFS"/>
    <property type="match status" value="1"/>
</dbReference>
<dbReference type="Proteomes" id="UP000009229">
    <property type="component" value="Chromosome"/>
</dbReference>
<feature type="transmembrane region" description="Helical" evidence="8">
    <location>
        <begin position="275"/>
        <end position="298"/>
    </location>
</feature>
<dbReference type="GO" id="GO:0022857">
    <property type="term" value="F:transmembrane transporter activity"/>
    <property type="evidence" value="ECO:0007669"/>
    <property type="project" value="InterPro"/>
</dbReference>
<evidence type="ECO:0000313" key="10">
    <source>
        <dbReference type="EMBL" id="AEG16763.1"/>
    </source>
</evidence>
<feature type="transmembrane region" description="Helical" evidence="8">
    <location>
        <begin position="137"/>
        <end position="159"/>
    </location>
</feature>
<keyword evidence="4 8" id="KW-0812">Transmembrane</keyword>
<evidence type="ECO:0000256" key="1">
    <source>
        <dbReference type="ARBA" id="ARBA00004651"/>
    </source>
</evidence>
<dbReference type="InterPro" id="IPR020846">
    <property type="entry name" value="MFS_dom"/>
</dbReference>
<feature type="transmembrane region" description="Helical" evidence="8">
    <location>
        <begin position="76"/>
        <end position="95"/>
    </location>
</feature>
<dbReference type="RefSeq" id="WP_013824269.1">
    <property type="nucleotide sequence ID" value="NC_015573.1"/>
</dbReference>
<protein>
    <submittedName>
        <fullName evidence="10">Major facilitator superfamily MFS_1</fullName>
    </submittedName>
</protein>
<feature type="domain" description="Major facilitator superfamily (MFS) profile" evidence="9">
    <location>
        <begin position="11"/>
        <end position="426"/>
    </location>
</feature>
<evidence type="ECO:0000256" key="4">
    <source>
        <dbReference type="ARBA" id="ARBA00022692"/>
    </source>
</evidence>
<evidence type="ECO:0000256" key="8">
    <source>
        <dbReference type="SAM" id="Phobius"/>
    </source>
</evidence>
<dbReference type="Gene3D" id="1.20.1250.20">
    <property type="entry name" value="MFS general substrate transporter like domains"/>
    <property type="match status" value="2"/>
</dbReference>
<keyword evidence="2" id="KW-0813">Transport</keyword>
<evidence type="ECO:0000313" key="11">
    <source>
        <dbReference type="Proteomes" id="UP000009229"/>
    </source>
</evidence>
<evidence type="ECO:0000256" key="7">
    <source>
        <dbReference type="SAM" id="MobiDB-lite"/>
    </source>
</evidence>
<keyword evidence="11" id="KW-1185">Reference proteome</keyword>
<dbReference type="GO" id="GO:0005886">
    <property type="term" value="C:plasma membrane"/>
    <property type="evidence" value="ECO:0007669"/>
    <property type="project" value="UniProtKB-SubCell"/>
</dbReference>
<gene>
    <name evidence="10" type="ordered locus">Desku_3276</name>
</gene>
<feature type="transmembrane region" description="Helical" evidence="8">
    <location>
        <begin position="12"/>
        <end position="36"/>
    </location>
</feature>
<keyword evidence="3" id="KW-1003">Cell membrane</keyword>
<reference evidence="11" key="1">
    <citation type="submission" date="2011-05" db="EMBL/GenBank/DDBJ databases">
        <title>Complete sequence of Desulfotomaculum kuznetsovii DSM 6115.</title>
        <authorList>
            <person name="Lucas S."/>
            <person name="Han J."/>
            <person name="Lapidus A."/>
            <person name="Cheng J.-F."/>
            <person name="Goodwin L."/>
            <person name="Pitluck S."/>
            <person name="Peters L."/>
            <person name="Mikhailova N."/>
            <person name="Lu M."/>
            <person name="Saunders E."/>
            <person name="Han C."/>
            <person name="Tapia R."/>
            <person name="Land M."/>
            <person name="Hauser L."/>
            <person name="Kyrpides N."/>
            <person name="Ivanova N."/>
            <person name="Pagani I."/>
            <person name="Nazina T."/>
            <person name="Ivanova A."/>
            <person name="Parshina S."/>
            <person name="Kuever J."/>
            <person name="Muyzer G."/>
            <person name="Plugge C."/>
            <person name="Stams A."/>
            <person name="Woyke T."/>
        </authorList>
    </citation>
    <scope>NUCLEOTIDE SEQUENCE [LARGE SCALE GENOMIC DNA]</scope>
    <source>
        <strain evidence="11">DSM 6115 / VKM B-1805 / 17</strain>
    </source>
</reference>
<evidence type="ECO:0000256" key="2">
    <source>
        <dbReference type="ARBA" id="ARBA00022448"/>
    </source>
</evidence>